<dbReference type="Proteomes" id="UP000005239">
    <property type="component" value="Unassembled WGS sequence"/>
</dbReference>
<dbReference type="InterPro" id="IPR000322">
    <property type="entry name" value="Glyco_hydro_31_TIM"/>
</dbReference>
<dbReference type="PROSITE" id="PS51448">
    <property type="entry name" value="P_TREFOIL_2"/>
    <property type="match status" value="1"/>
</dbReference>
<keyword evidence="7" id="KW-0378">Hydrolase</keyword>
<dbReference type="InterPro" id="IPR017853">
    <property type="entry name" value="GH"/>
</dbReference>
<evidence type="ECO:0000256" key="6">
    <source>
        <dbReference type="PROSITE-ProRule" id="PRU00779"/>
    </source>
</evidence>
<keyword evidence="3" id="KW-0472">Membrane</keyword>
<keyword evidence="7" id="KW-0326">Glycosidase</keyword>
<dbReference type="Pfam" id="PF21365">
    <property type="entry name" value="Glyco_hydro_31_3rd"/>
    <property type="match status" value="1"/>
</dbReference>
<dbReference type="GO" id="GO:0030246">
    <property type="term" value="F:carbohydrate binding"/>
    <property type="evidence" value="ECO:0007669"/>
    <property type="project" value="InterPro"/>
</dbReference>
<dbReference type="Gene3D" id="3.20.20.80">
    <property type="entry name" value="Glycosidases"/>
    <property type="match status" value="1"/>
</dbReference>
<dbReference type="GO" id="GO:0005975">
    <property type="term" value="P:carbohydrate metabolic process"/>
    <property type="evidence" value="ECO:0007669"/>
    <property type="project" value="InterPro"/>
</dbReference>
<dbReference type="Gene3D" id="2.60.40.1760">
    <property type="entry name" value="glycosyl hydrolase (family 31)"/>
    <property type="match status" value="2"/>
</dbReference>
<gene>
    <name evidence="8" type="primary">WBGene00276531</name>
</gene>
<keyword evidence="5" id="KW-0325">Glycoprotein</keyword>
<dbReference type="CDD" id="cd06602">
    <property type="entry name" value="GH31_MGAM_SI_GAA"/>
    <property type="match status" value="1"/>
</dbReference>
<accession>A0A8R1UVM0</accession>
<dbReference type="GO" id="GO:0016020">
    <property type="term" value="C:membrane"/>
    <property type="evidence" value="ECO:0007669"/>
    <property type="project" value="UniProtKB-SubCell"/>
</dbReference>
<dbReference type="OrthoDB" id="1334205at2759"/>
<evidence type="ECO:0000256" key="5">
    <source>
        <dbReference type="ARBA" id="ARBA00023180"/>
    </source>
</evidence>
<dbReference type="InterPro" id="IPR011013">
    <property type="entry name" value="Gal_mutarotase_sf_dom"/>
</dbReference>
<name>A0A2A6B4R2_PRIPA</name>
<comment type="similarity">
    <text evidence="2 7">Belongs to the glycosyl hydrolase 31 family.</text>
</comment>
<sequence length="876" mass="98608">MRNFIFLLVVSIVTADKSDVKFRIDCWPEPGPNKANCESRGCTNDHLSNNTGPPNTPSCFMPREQMGYSATRVRDGEWKLTKNKGLANPWGGGDLPSLKFSYNDVGDSVINVRIEDNLKRLETGDLLNLPRATQSTIERLIVDVRDTSDPFSFQVKREDGQSIFDTSPGGLIFSDKFIQLAVQLPSSRMFGWGENVHPHLKVSILFTWSLRTTEQRMVITVPAPGYVYRTIGGILDIYLFPGPSPAEVIQQYTAFVGRSFLPPYWALGFQLCRYGYKSLDDMKSRVDAVRGYKIPFDVAYSDIDYMDRSKDFTIGANWAGFGDYVKQLHDWGMHNILIFDPSIEVDYDTFQRAIDKNASFLEWERPDEVPHDIQDLYPLVKNTKILLSVVWPDKHVAFPDFLDPQKETSEWWTDEFRRFHDQIAFDGAWIDMNEPAAFGTNELNPFYFDNDNHPNLKPLSCPLTGPDSEWDAPPYKTQAVYNFGKGAYLAVKTVCMRAMCGRGSVRQYDVHSLYGWSESRVTADAMRAATGKRGVVISRSTFPSSGRFGGHWLGDNTATWDDLRSAVIGVMEFNLFGIPYVGSDVCGFNGNTTEQLCLRWHQLGAFHSFYRLAQLIINHNTDDGMDQDPAVWESVAVATRNANQFRYEYLPYLYSLHYRASLYGDTVIRPLFFDFGSDMKTLEIDEQFMWGPSILVTPVLKENASTMQGYIPQVPGVSFYSLYSPDASLSDFSYGKKVASGIANFPALTTYNEPTLVRSGSIIPRQASAVTTVAARKGNLNLLIVPGEDTDRSATGELYWDDGDSIVEDIHTSFTKTSFNFSMTSTASTLTMTVAPVEGVTNPSLEFFEIFSYPTAVDFKKFTMNGETLSIDSQAF</sequence>
<protein>
    <submittedName>
        <fullName evidence="8">Glycoside hydrolase</fullName>
    </submittedName>
</protein>
<keyword evidence="9" id="KW-1185">Reference proteome</keyword>
<dbReference type="Pfam" id="PF00088">
    <property type="entry name" value="Trefoil"/>
    <property type="match status" value="1"/>
</dbReference>
<dbReference type="InterPro" id="IPR044913">
    <property type="entry name" value="P_trefoil_dom_sf"/>
</dbReference>
<dbReference type="SUPFAM" id="SSF51445">
    <property type="entry name" value="(Trans)glycosidases"/>
    <property type="match status" value="1"/>
</dbReference>
<dbReference type="SUPFAM" id="SSF74650">
    <property type="entry name" value="Galactose mutarotase-like"/>
    <property type="match status" value="1"/>
</dbReference>
<evidence type="ECO:0000256" key="2">
    <source>
        <dbReference type="ARBA" id="ARBA00007806"/>
    </source>
</evidence>
<reference evidence="8" key="2">
    <citation type="submission" date="2022-06" db="UniProtKB">
        <authorList>
            <consortium name="EnsemblMetazoa"/>
        </authorList>
    </citation>
    <scope>IDENTIFICATION</scope>
    <source>
        <strain evidence="8">PS312</strain>
    </source>
</reference>
<dbReference type="Gene3D" id="2.60.40.1180">
    <property type="entry name" value="Golgi alpha-mannosidase II"/>
    <property type="match status" value="2"/>
</dbReference>
<accession>A0A2A6B4R2</accession>
<comment type="caution">
    <text evidence="6">Lacks conserved residue(s) required for the propagation of feature annotation.</text>
</comment>
<proteinExistence type="inferred from homology"/>
<dbReference type="Pfam" id="PF01055">
    <property type="entry name" value="Glyco_hydro_31_2nd"/>
    <property type="match status" value="1"/>
</dbReference>
<dbReference type="AlphaFoldDB" id="A0A2A6B4R2"/>
<dbReference type="EnsemblMetazoa" id="PPA38162.1">
    <property type="protein sequence ID" value="PPA38162.1"/>
    <property type="gene ID" value="WBGene00276531"/>
</dbReference>
<evidence type="ECO:0000256" key="7">
    <source>
        <dbReference type="RuleBase" id="RU361185"/>
    </source>
</evidence>
<dbReference type="Gene3D" id="4.10.110.10">
    <property type="entry name" value="Spasmolytic Protein, domain 1"/>
    <property type="match status" value="1"/>
</dbReference>
<dbReference type="InterPro" id="IPR013780">
    <property type="entry name" value="Glyco_hydro_b"/>
</dbReference>
<dbReference type="InterPro" id="IPR048395">
    <property type="entry name" value="Glyco_hydro_31_C"/>
</dbReference>
<evidence type="ECO:0000256" key="4">
    <source>
        <dbReference type="ARBA" id="ARBA00023157"/>
    </source>
</evidence>
<dbReference type="SUPFAM" id="SSF57492">
    <property type="entry name" value="Trefoil"/>
    <property type="match status" value="1"/>
</dbReference>
<organism evidence="8 9">
    <name type="scientific">Pristionchus pacificus</name>
    <name type="common">Parasitic nematode worm</name>
    <dbReference type="NCBI Taxonomy" id="54126"/>
    <lineage>
        <taxon>Eukaryota</taxon>
        <taxon>Metazoa</taxon>
        <taxon>Ecdysozoa</taxon>
        <taxon>Nematoda</taxon>
        <taxon>Chromadorea</taxon>
        <taxon>Rhabditida</taxon>
        <taxon>Rhabditina</taxon>
        <taxon>Diplogasteromorpha</taxon>
        <taxon>Diplogasteroidea</taxon>
        <taxon>Neodiplogasteridae</taxon>
        <taxon>Pristionchus</taxon>
    </lineage>
</organism>
<evidence type="ECO:0000313" key="8">
    <source>
        <dbReference type="EnsemblMetazoa" id="PPA38162.1"/>
    </source>
</evidence>
<evidence type="ECO:0000313" key="9">
    <source>
        <dbReference type="Proteomes" id="UP000005239"/>
    </source>
</evidence>
<dbReference type="GO" id="GO:0004558">
    <property type="term" value="F:alpha-1,4-glucosidase activity"/>
    <property type="evidence" value="ECO:0000318"/>
    <property type="project" value="GO_Central"/>
</dbReference>
<comment type="subcellular location">
    <subcellularLocation>
        <location evidence="1">Membrane</location>
    </subcellularLocation>
</comment>
<dbReference type="CDD" id="cd14752">
    <property type="entry name" value="GH31_N"/>
    <property type="match status" value="1"/>
</dbReference>
<evidence type="ECO:0000256" key="1">
    <source>
        <dbReference type="ARBA" id="ARBA00004370"/>
    </source>
</evidence>
<dbReference type="SUPFAM" id="SSF51011">
    <property type="entry name" value="Glycosyl hydrolase domain"/>
    <property type="match status" value="1"/>
</dbReference>
<reference evidence="9" key="1">
    <citation type="journal article" date="2008" name="Nat. Genet.">
        <title>The Pristionchus pacificus genome provides a unique perspective on nematode lifestyle and parasitism.</title>
        <authorList>
            <person name="Dieterich C."/>
            <person name="Clifton S.W."/>
            <person name="Schuster L.N."/>
            <person name="Chinwalla A."/>
            <person name="Delehaunty K."/>
            <person name="Dinkelacker I."/>
            <person name="Fulton L."/>
            <person name="Fulton R."/>
            <person name="Godfrey J."/>
            <person name="Minx P."/>
            <person name="Mitreva M."/>
            <person name="Roeseler W."/>
            <person name="Tian H."/>
            <person name="Witte H."/>
            <person name="Yang S.P."/>
            <person name="Wilson R.K."/>
            <person name="Sommer R.J."/>
        </authorList>
    </citation>
    <scope>NUCLEOTIDE SEQUENCE [LARGE SCALE GENOMIC DNA]</scope>
    <source>
        <strain evidence="9">PS312</strain>
    </source>
</reference>
<dbReference type="InterPro" id="IPR000519">
    <property type="entry name" value="P_trefoil_dom"/>
</dbReference>
<dbReference type="CDD" id="cd00111">
    <property type="entry name" value="Trefoil"/>
    <property type="match status" value="1"/>
</dbReference>
<evidence type="ECO:0000256" key="3">
    <source>
        <dbReference type="ARBA" id="ARBA00023136"/>
    </source>
</evidence>
<keyword evidence="4" id="KW-1015">Disulfide bond</keyword>
<dbReference type="PANTHER" id="PTHR22762:SF133">
    <property type="entry name" value="P-TYPE DOMAIN-CONTAINING PROTEIN"/>
    <property type="match status" value="1"/>
</dbReference>
<dbReference type="PANTHER" id="PTHR22762">
    <property type="entry name" value="ALPHA-GLUCOSIDASE"/>
    <property type="match status" value="1"/>
</dbReference>